<dbReference type="Proteomes" id="UP000612808">
    <property type="component" value="Unassembled WGS sequence"/>
</dbReference>
<evidence type="ECO:0000313" key="3">
    <source>
        <dbReference type="Proteomes" id="UP000612808"/>
    </source>
</evidence>
<sequence>MIVRILGEGQYDVPPVALDELNVHDDAVQEAADAGDEGAFTAALASLLDTVRARGTALDASALVPSELILPAPDAPMAEVQAMLGDEGLIPG</sequence>
<dbReference type="RefSeq" id="WP_203658285.1">
    <property type="nucleotide sequence ID" value="NZ_BAAAZM010000009.1"/>
</dbReference>
<name>A0A8J3J0I9_9ACTN</name>
<comment type="caution">
    <text evidence="2">The sequence shown here is derived from an EMBL/GenBank/DDBJ whole genome shotgun (WGS) entry which is preliminary data.</text>
</comment>
<evidence type="ECO:0000259" key="1">
    <source>
        <dbReference type="Pfam" id="PF22743"/>
    </source>
</evidence>
<dbReference type="AlphaFoldDB" id="A0A8J3J0I9"/>
<protein>
    <recommendedName>
        <fullName evidence="1">PspA-associated domain-containing protein</fullName>
    </recommendedName>
</protein>
<evidence type="ECO:0000313" key="2">
    <source>
        <dbReference type="EMBL" id="GID12315.1"/>
    </source>
</evidence>
<feature type="domain" description="PspA-associated" evidence="1">
    <location>
        <begin position="1"/>
        <end position="92"/>
    </location>
</feature>
<dbReference type="EMBL" id="BOMB01000017">
    <property type="protein sequence ID" value="GID12315.1"/>
    <property type="molecule type" value="Genomic_DNA"/>
</dbReference>
<proteinExistence type="predicted"/>
<gene>
    <name evidence="2" type="ORF">Aru02nite_32040</name>
</gene>
<accession>A0A8J3J0I9</accession>
<dbReference type="InterPro" id="IPR054437">
    <property type="entry name" value="PspA-assoc_dom"/>
</dbReference>
<dbReference type="Pfam" id="PF22743">
    <property type="entry name" value="PspAA"/>
    <property type="match status" value="1"/>
</dbReference>
<organism evidence="2 3">
    <name type="scientific">Actinocatenispora rupis</name>
    <dbReference type="NCBI Taxonomy" id="519421"/>
    <lineage>
        <taxon>Bacteria</taxon>
        <taxon>Bacillati</taxon>
        <taxon>Actinomycetota</taxon>
        <taxon>Actinomycetes</taxon>
        <taxon>Micromonosporales</taxon>
        <taxon>Micromonosporaceae</taxon>
        <taxon>Actinocatenispora</taxon>
    </lineage>
</organism>
<keyword evidence="3" id="KW-1185">Reference proteome</keyword>
<reference evidence="2" key="1">
    <citation type="submission" date="2021-01" db="EMBL/GenBank/DDBJ databases">
        <title>Whole genome shotgun sequence of Actinocatenispora rupis NBRC 107355.</title>
        <authorList>
            <person name="Komaki H."/>
            <person name="Tamura T."/>
        </authorList>
    </citation>
    <scope>NUCLEOTIDE SEQUENCE</scope>
    <source>
        <strain evidence="2">NBRC 107355</strain>
    </source>
</reference>